<protein>
    <submittedName>
        <fullName evidence="1">Uncharacterized protein</fullName>
    </submittedName>
</protein>
<organism evidence="1 2">
    <name type="scientific">Holtiella tumoricola</name>
    <dbReference type="NCBI Taxonomy" id="3018743"/>
    <lineage>
        <taxon>Bacteria</taxon>
        <taxon>Bacillati</taxon>
        <taxon>Bacillota</taxon>
        <taxon>Clostridia</taxon>
        <taxon>Lachnospirales</taxon>
        <taxon>Cellulosilyticaceae</taxon>
        <taxon>Holtiella</taxon>
    </lineage>
</organism>
<comment type="caution">
    <text evidence="1">The sequence shown here is derived from an EMBL/GenBank/DDBJ whole genome shotgun (WGS) entry which is preliminary data.</text>
</comment>
<dbReference type="RefSeq" id="WP_053983503.1">
    <property type="nucleotide sequence ID" value="NZ_JAQIFT010000040.1"/>
</dbReference>
<dbReference type="EMBL" id="JAQIFT010000040">
    <property type="protein sequence ID" value="MDA3731715.1"/>
    <property type="molecule type" value="Genomic_DNA"/>
</dbReference>
<proteinExistence type="predicted"/>
<dbReference type="AlphaFoldDB" id="A0AA42DMH8"/>
<evidence type="ECO:0000313" key="2">
    <source>
        <dbReference type="Proteomes" id="UP001169242"/>
    </source>
</evidence>
<accession>A0AA42DMH8</accession>
<keyword evidence="2" id="KW-1185">Reference proteome</keyword>
<sequence length="91" mass="10755">MKMYFQGHIQVNESNFSIEMPLEQFEEETGIIIDKDEEVDDFTDNEIADFVISQFEEDRYNMGIEADDTIYYIGFDIYPEGHEDLVSSHRD</sequence>
<gene>
    <name evidence="1" type="ORF">PBV87_09520</name>
</gene>
<name>A0AA42DMH8_9FIRM</name>
<evidence type="ECO:0000313" key="1">
    <source>
        <dbReference type="EMBL" id="MDA3731715.1"/>
    </source>
</evidence>
<dbReference type="Proteomes" id="UP001169242">
    <property type="component" value="Unassembled WGS sequence"/>
</dbReference>
<reference evidence="1" key="1">
    <citation type="journal article" date="2023" name="Int. J. Syst. Evol. Microbiol.">
        <title>&lt;i&gt;Holtiella tumoricola&lt;/i&gt; gen. nov. sp. nov., isolated from a human clinical sample.</title>
        <authorList>
            <person name="Allen-Vercoe E."/>
            <person name="Daigneault M.C."/>
            <person name="Vancuren S.J."/>
            <person name="Cochrane K."/>
            <person name="O'Neal L.L."/>
            <person name="Sankaranarayanan K."/>
            <person name="Lawson P.A."/>
        </authorList>
    </citation>
    <scope>NUCLEOTIDE SEQUENCE</scope>
    <source>
        <strain evidence="1">CC70A</strain>
    </source>
</reference>